<proteinExistence type="predicted"/>
<dbReference type="EMBL" id="FQZP01000028">
    <property type="protein sequence ID" value="SHJ15268.1"/>
    <property type="molecule type" value="Genomic_DNA"/>
</dbReference>
<organism evidence="1 2">
    <name type="scientific">Thermoclostridium caenicola</name>
    <dbReference type="NCBI Taxonomy" id="659425"/>
    <lineage>
        <taxon>Bacteria</taxon>
        <taxon>Bacillati</taxon>
        <taxon>Bacillota</taxon>
        <taxon>Clostridia</taxon>
        <taxon>Eubacteriales</taxon>
        <taxon>Oscillospiraceae</taxon>
        <taxon>Thermoclostridium</taxon>
    </lineage>
</organism>
<reference evidence="1 2" key="1">
    <citation type="submission" date="2016-11" db="EMBL/GenBank/DDBJ databases">
        <authorList>
            <person name="Varghese N."/>
            <person name="Submissions S."/>
        </authorList>
    </citation>
    <scope>NUCLEOTIDE SEQUENCE [LARGE SCALE GENOMIC DNA]</scope>
    <source>
        <strain evidence="1 2">DSM 19027</strain>
    </source>
</reference>
<sequence>MKNNQKRDKLFVNQINTPNEVKKASREPKGYADSEPFCIMANQRHAVGSKIMNRDGTETVCTEKGWQKESHRESEKK</sequence>
<gene>
    <name evidence="1" type="ORF">SAMN05444373_10282</name>
</gene>
<dbReference type="AlphaFoldDB" id="A0A1M6GZ76"/>
<dbReference type="RefSeq" id="WP_149678860.1">
    <property type="nucleotide sequence ID" value="NZ_FQZP01000028.1"/>
</dbReference>
<dbReference type="OrthoDB" id="1711146at2"/>
<accession>A0A1M6GZ76</accession>
<protein>
    <submittedName>
        <fullName evidence="1">Uncharacterized protein</fullName>
    </submittedName>
</protein>
<name>A0A1M6GZ76_9FIRM</name>
<evidence type="ECO:0000313" key="2">
    <source>
        <dbReference type="Proteomes" id="UP000324781"/>
    </source>
</evidence>
<keyword evidence="2" id="KW-1185">Reference proteome</keyword>
<dbReference type="Proteomes" id="UP000324781">
    <property type="component" value="Unassembled WGS sequence"/>
</dbReference>
<evidence type="ECO:0000313" key="1">
    <source>
        <dbReference type="EMBL" id="SHJ15268.1"/>
    </source>
</evidence>